<evidence type="ECO:0000313" key="1">
    <source>
        <dbReference type="EMBL" id="KAG2424927.1"/>
    </source>
</evidence>
<organism evidence="1 2">
    <name type="scientific">Chlamydomonas incerta</name>
    <dbReference type="NCBI Taxonomy" id="51695"/>
    <lineage>
        <taxon>Eukaryota</taxon>
        <taxon>Viridiplantae</taxon>
        <taxon>Chlorophyta</taxon>
        <taxon>core chlorophytes</taxon>
        <taxon>Chlorophyceae</taxon>
        <taxon>CS clade</taxon>
        <taxon>Chlamydomonadales</taxon>
        <taxon>Chlamydomonadaceae</taxon>
        <taxon>Chlamydomonas</taxon>
    </lineage>
</organism>
<comment type="caution">
    <text evidence="1">The sequence shown here is derived from an EMBL/GenBank/DDBJ whole genome shotgun (WGS) entry which is preliminary data.</text>
</comment>
<protein>
    <submittedName>
        <fullName evidence="1">Uncharacterized protein</fullName>
    </submittedName>
</protein>
<sequence length="195" mass="22890">MATHYERICKALNVPSDRPVPLRELEVLHGATSDASKLAMLEEMMMMYTLPANGHEMLRILDLLVKKKVLSAWPKTREELYEIFIDRTYGLHDPHRPDWTYLPENSFKWHWVSVPRKLIPKTNRDGTPNRTGYSPTILNWVRRDKNNRSVFIDLSEQYGVFMTHDNMADRIMIVGFSYEACEQVYKVVNNMLKMA</sequence>
<dbReference type="EMBL" id="JAEHOC010000060">
    <property type="protein sequence ID" value="KAG2424927.1"/>
    <property type="molecule type" value="Genomic_DNA"/>
</dbReference>
<gene>
    <name evidence="1" type="ORF">HXX76_014085</name>
</gene>
<proteinExistence type="predicted"/>
<evidence type="ECO:0000313" key="2">
    <source>
        <dbReference type="Proteomes" id="UP000650467"/>
    </source>
</evidence>
<dbReference type="AlphaFoldDB" id="A0A835SCU1"/>
<accession>A0A835SCU1</accession>
<name>A0A835SCU1_CHLIN</name>
<dbReference type="Proteomes" id="UP000650467">
    <property type="component" value="Unassembled WGS sequence"/>
</dbReference>
<reference evidence="1" key="1">
    <citation type="journal article" date="2020" name="bioRxiv">
        <title>Comparative genomics of Chlamydomonas.</title>
        <authorList>
            <person name="Craig R.J."/>
            <person name="Hasan A.R."/>
            <person name="Ness R.W."/>
            <person name="Keightley P.D."/>
        </authorList>
    </citation>
    <scope>NUCLEOTIDE SEQUENCE</scope>
    <source>
        <strain evidence="1">SAG 7.73</strain>
    </source>
</reference>
<keyword evidence="2" id="KW-1185">Reference proteome</keyword>